<dbReference type="Proteomes" id="UP000663887">
    <property type="component" value="Unassembled WGS sequence"/>
</dbReference>
<dbReference type="GO" id="GO:0004930">
    <property type="term" value="F:G protein-coupled receptor activity"/>
    <property type="evidence" value="ECO:0007669"/>
    <property type="project" value="InterPro"/>
</dbReference>
<feature type="domain" description="G-protein coupled receptors family 1 profile" evidence="7">
    <location>
        <begin position="31"/>
        <end position="288"/>
    </location>
</feature>
<feature type="transmembrane region" description="Helical" evidence="6">
    <location>
        <begin position="51"/>
        <end position="73"/>
    </location>
</feature>
<dbReference type="Proteomes" id="UP000663842">
    <property type="component" value="Unassembled WGS sequence"/>
</dbReference>
<evidence type="ECO:0000259" key="7">
    <source>
        <dbReference type="PROSITE" id="PS50262"/>
    </source>
</evidence>
<evidence type="ECO:0000313" key="8">
    <source>
        <dbReference type="EMBL" id="CAF2101128.1"/>
    </source>
</evidence>
<feature type="transmembrane region" description="Helical" evidence="6">
    <location>
        <begin position="275"/>
        <end position="295"/>
    </location>
</feature>
<dbReference type="Pfam" id="PF00001">
    <property type="entry name" value="7tm_1"/>
    <property type="match status" value="1"/>
</dbReference>
<keyword evidence="2 6" id="KW-0812">Transmembrane</keyword>
<evidence type="ECO:0000256" key="1">
    <source>
        <dbReference type="ARBA" id="ARBA00004370"/>
    </source>
</evidence>
<feature type="region of interest" description="Disordered" evidence="5">
    <location>
        <begin position="340"/>
        <end position="376"/>
    </location>
</feature>
<feature type="compositionally biased region" description="Basic and acidic residues" evidence="5">
    <location>
        <begin position="350"/>
        <end position="363"/>
    </location>
</feature>
<dbReference type="PROSITE" id="PS50262">
    <property type="entry name" value="G_PROTEIN_RECEP_F1_2"/>
    <property type="match status" value="1"/>
</dbReference>
<dbReference type="InterPro" id="IPR052954">
    <property type="entry name" value="GPCR-Ligand_Int"/>
</dbReference>
<evidence type="ECO:0000313" key="9">
    <source>
        <dbReference type="EMBL" id="CAF4189472.1"/>
    </source>
</evidence>
<dbReference type="GO" id="GO:0016020">
    <property type="term" value="C:membrane"/>
    <property type="evidence" value="ECO:0007669"/>
    <property type="project" value="UniProtKB-SubCell"/>
</dbReference>
<evidence type="ECO:0000256" key="2">
    <source>
        <dbReference type="ARBA" id="ARBA00022692"/>
    </source>
</evidence>
<evidence type="ECO:0000256" key="4">
    <source>
        <dbReference type="ARBA" id="ARBA00023136"/>
    </source>
</evidence>
<evidence type="ECO:0000313" key="10">
    <source>
        <dbReference type="Proteomes" id="UP000663887"/>
    </source>
</evidence>
<dbReference type="Gene3D" id="1.20.1070.10">
    <property type="entry name" value="Rhodopsin 7-helix transmembrane proteins"/>
    <property type="match status" value="1"/>
</dbReference>
<comment type="subcellular location">
    <subcellularLocation>
        <location evidence="1">Membrane</location>
    </subcellularLocation>
</comment>
<dbReference type="InterPro" id="IPR017452">
    <property type="entry name" value="GPCR_Rhodpsn_7TM"/>
</dbReference>
<organism evidence="8 10">
    <name type="scientific">Rotaria magnacalcarata</name>
    <dbReference type="NCBI Taxonomy" id="392030"/>
    <lineage>
        <taxon>Eukaryota</taxon>
        <taxon>Metazoa</taxon>
        <taxon>Spiralia</taxon>
        <taxon>Gnathifera</taxon>
        <taxon>Rotifera</taxon>
        <taxon>Eurotatoria</taxon>
        <taxon>Bdelloidea</taxon>
        <taxon>Philodinida</taxon>
        <taxon>Philodinidae</taxon>
        <taxon>Rotaria</taxon>
    </lineage>
</organism>
<dbReference type="PANTHER" id="PTHR46641:SF25">
    <property type="entry name" value="CNMAMIDE RECEPTOR-RELATED"/>
    <property type="match status" value="1"/>
</dbReference>
<feature type="transmembrane region" description="Helical" evidence="6">
    <location>
        <begin position="235"/>
        <end position="255"/>
    </location>
</feature>
<feature type="transmembrane region" description="Helical" evidence="6">
    <location>
        <begin position="93"/>
        <end position="112"/>
    </location>
</feature>
<dbReference type="AlphaFoldDB" id="A0A816TGY2"/>
<dbReference type="SUPFAM" id="SSF81321">
    <property type="entry name" value="Family A G protein-coupled receptor-like"/>
    <property type="match status" value="1"/>
</dbReference>
<comment type="caution">
    <text evidence="8">The sequence shown here is derived from an EMBL/GenBank/DDBJ whole genome shotgun (WGS) entry which is preliminary data.</text>
</comment>
<sequence>MNNSLIYSHENFTRWISAILSPIILIGCAIGNIASFMVLLRPRLRRQTTSIYLAVLCMAEIGTCYTGLLRQFLLDAFRLDIRTINSWACRSHIYLTYVFLRLAPLLLALVTLQRYFYVTQRAICSLKSTCIQLFCLFIFVSTAELHLFSFYDLTHSDTRPRSEHIPFECTVDKLHHNTYYEFRSKIYPKLALVAYTVVPLAIIIIGNVLLVRTVRKVSQRANCKAKKKRSVTRMLYAVSVLYTVLTSPASIFLAIAPASYQLAPAFRLQWTLLRLLFYLCHSVNFLLFCASGTFFRQEFISFVSSNCVIQLNWRSNRNHAVDIDGMTKFEEEILNPPLKCRTPSNNSVTKSERRSSKLNETRSAETPPEILKNSKS</sequence>
<evidence type="ECO:0000256" key="3">
    <source>
        <dbReference type="ARBA" id="ARBA00022989"/>
    </source>
</evidence>
<dbReference type="InterPro" id="IPR000276">
    <property type="entry name" value="GPCR_Rhodpsn"/>
</dbReference>
<protein>
    <recommendedName>
        <fullName evidence="7">G-protein coupled receptors family 1 profile domain-containing protein</fullName>
    </recommendedName>
</protein>
<keyword evidence="3 6" id="KW-1133">Transmembrane helix</keyword>
<dbReference type="PANTHER" id="PTHR46641">
    <property type="entry name" value="FMRFAMIDE RECEPTOR-RELATED"/>
    <property type="match status" value="1"/>
</dbReference>
<evidence type="ECO:0000256" key="5">
    <source>
        <dbReference type="SAM" id="MobiDB-lite"/>
    </source>
</evidence>
<dbReference type="EMBL" id="CAJNRG010008073">
    <property type="protein sequence ID" value="CAF2101128.1"/>
    <property type="molecule type" value="Genomic_DNA"/>
</dbReference>
<accession>A0A816TGY2</accession>
<keyword evidence="4 6" id="KW-0472">Membrane</keyword>
<reference evidence="8" key="1">
    <citation type="submission" date="2021-02" db="EMBL/GenBank/DDBJ databases">
        <authorList>
            <person name="Nowell W R."/>
        </authorList>
    </citation>
    <scope>NUCLEOTIDE SEQUENCE</scope>
</reference>
<dbReference type="EMBL" id="CAJOBF010005874">
    <property type="protein sequence ID" value="CAF4189472.1"/>
    <property type="molecule type" value="Genomic_DNA"/>
</dbReference>
<name>A0A816TGY2_9BILA</name>
<feature type="transmembrane region" description="Helical" evidence="6">
    <location>
        <begin position="15"/>
        <end position="39"/>
    </location>
</feature>
<evidence type="ECO:0000256" key="6">
    <source>
        <dbReference type="SAM" id="Phobius"/>
    </source>
</evidence>
<gene>
    <name evidence="9" type="ORF">UXM345_LOCUS27343</name>
    <name evidence="8" type="ORF">XDN619_LOCUS18714</name>
</gene>
<feature type="transmembrane region" description="Helical" evidence="6">
    <location>
        <begin position="133"/>
        <end position="151"/>
    </location>
</feature>
<feature type="transmembrane region" description="Helical" evidence="6">
    <location>
        <begin position="192"/>
        <end position="214"/>
    </location>
</feature>
<proteinExistence type="predicted"/>